<keyword evidence="1" id="KW-0175">Coiled coil</keyword>
<keyword evidence="3" id="KW-1185">Reference proteome</keyword>
<dbReference type="Proteomes" id="UP000093336">
    <property type="component" value="Unassembled WGS sequence"/>
</dbReference>
<dbReference type="RefSeq" id="WP_065620428.1">
    <property type="nucleotide sequence ID" value="NZ_LYOZ01000003.1"/>
</dbReference>
<evidence type="ECO:0008006" key="4">
    <source>
        <dbReference type="Google" id="ProtNLM"/>
    </source>
</evidence>
<evidence type="ECO:0000256" key="1">
    <source>
        <dbReference type="SAM" id="Coils"/>
    </source>
</evidence>
<evidence type="ECO:0000313" key="2">
    <source>
        <dbReference type="EMBL" id="OCH98986.1"/>
    </source>
</evidence>
<dbReference type="EMBL" id="LYOZ01000003">
    <property type="protein sequence ID" value="OCH98986.1"/>
    <property type="molecule type" value="Genomic_DNA"/>
</dbReference>
<organism evidence="2 3">
    <name type="scientific">Legionella jamestowniensis</name>
    <dbReference type="NCBI Taxonomy" id="455"/>
    <lineage>
        <taxon>Bacteria</taxon>
        <taxon>Pseudomonadati</taxon>
        <taxon>Pseudomonadota</taxon>
        <taxon>Gammaproteobacteria</taxon>
        <taxon>Legionellales</taxon>
        <taxon>Legionellaceae</taxon>
        <taxon>Legionella</taxon>
    </lineage>
</organism>
<sequence length="281" mass="32237">MTIFLDVIKPILKEAITTIRDKSVSADKSTTNTLLSWISLGRDEDLSKSKRNLADDLLIKLHELENKENDAATFQALKNLLTECKKEAAKKSKEKNYDEGKFGPRMQKVILLLDDLYEKLNKAKITDIPHDNEPLNRFRFYAARYYSQKIYDAYNLSFFARFIQNPKLTYFVKLAEEKETLIVTMLQGCEKDLGTLDVEHEEYENTKKSRVLEWLSKLERANEELCSKYGSTISIPIGLTIFSTINVSLPTLQPDSGFLETCIKNAMDEIDPHYSTSLALV</sequence>
<gene>
    <name evidence="2" type="ORF">A8135_09540</name>
</gene>
<evidence type="ECO:0000313" key="3">
    <source>
        <dbReference type="Proteomes" id="UP000093336"/>
    </source>
</evidence>
<reference evidence="2 3" key="1">
    <citation type="submission" date="2016-05" db="EMBL/GenBank/DDBJ databases">
        <authorList>
            <person name="Prochazka B."/>
            <person name="Indra A."/>
            <person name="Hasenberger P."/>
            <person name="Blaschitz M."/>
            <person name="Wagner L."/>
            <person name="Wewalka G."/>
            <person name="Sorschag S."/>
            <person name="Schmid D."/>
            <person name="Ruppitsch W."/>
        </authorList>
    </citation>
    <scope>NUCLEOTIDE SEQUENCE [LARGE SCALE GENOMIC DNA]</scope>
    <source>
        <strain evidence="2 3">974010_12</strain>
    </source>
</reference>
<name>A0ABX2Y177_9GAMM</name>
<accession>A0ABX2Y177</accession>
<proteinExistence type="predicted"/>
<comment type="caution">
    <text evidence="2">The sequence shown here is derived from an EMBL/GenBank/DDBJ whole genome shotgun (WGS) entry which is preliminary data.</text>
</comment>
<protein>
    <recommendedName>
        <fullName evidence="4">Coiled-coil protein</fullName>
    </recommendedName>
</protein>
<feature type="coiled-coil region" evidence="1">
    <location>
        <begin position="47"/>
        <end position="94"/>
    </location>
</feature>